<reference evidence="2 3" key="1">
    <citation type="journal article" date="2015" name="Antonie Van Leeuwenhoek">
        <title>Oceanobacillus bengalensis sp. nov., a bacterium isolated from seawater of the Bay of Bengal.</title>
        <authorList>
            <person name="Yongchang O."/>
            <person name="Xiang W."/>
            <person name="Wang G."/>
        </authorList>
    </citation>
    <scope>NUCLEOTIDE SEQUENCE [LARGE SCALE GENOMIC DNA]</scope>
    <source>
        <strain evidence="2 3">MCCC 1K00260</strain>
    </source>
</reference>
<dbReference type="Gene3D" id="3.40.630.30">
    <property type="match status" value="1"/>
</dbReference>
<dbReference type="RefSeq" id="WP_121130933.1">
    <property type="nucleotide sequence ID" value="NZ_JBHUFK010000062.1"/>
</dbReference>
<evidence type="ECO:0000259" key="1">
    <source>
        <dbReference type="PROSITE" id="PS51186"/>
    </source>
</evidence>
<dbReference type="AlphaFoldDB" id="A0A494Z0C4"/>
<dbReference type="CDD" id="cd04301">
    <property type="entry name" value="NAT_SF"/>
    <property type="match status" value="1"/>
</dbReference>
<name>A0A494Z0C4_9BACI</name>
<dbReference type="Proteomes" id="UP000281813">
    <property type="component" value="Unassembled WGS sequence"/>
</dbReference>
<keyword evidence="3" id="KW-1185">Reference proteome</keyword>
<keyword evidence="2" id="KW-0808">Transferase</keyword>
<evidence type="ECO:0000313" key="2">
    <source>
        <dbReference type="EMBL" id="RKQ15903.1"/>
    </source>
</evidence>
<organism evidence="2 3">
    <name type="scientific">Oceanobacillus bengalensis</name>
    <dbReference type="NCBI Taxonomy" id="1435466"/>
    <lineage>
        <taxon>Bacteria</taxon>
        <taxon>Bacillati</taxon>
        <taxon>Bacillota</taxon>
        <taxon>Bacilli</taxon>
        <taxon>Bacillales</taxon>
        <taxon>Bacillaceae</taxon>
        <taxon>Oceanobacillus</taxon>
    </lineage>
</organism>
<dbReference type="OrthoDB" id="2352823at2"/>
<dbReference type="GO" id="GO:0016747">
    <property type="term" value="F:acyltransferase activity, transferring groups other than amino-acyl groups"/>
    <property type="evidence" value="ECO:0007669"/>
    <property type="project" value="InterPro"/>
</dbReference>
<feature type="domain" description="N-acetyltransferase" evidence="1">
    <location>
        <begin position="2"/>
        <end position="146"/>
    </location>
</feature>
<sequence length="147" mass="17236">MLGVRLIEPEMTYSLRHRVLRPNQSIEDSKYEIDHEAHTFHVGAFYQGKLISVASFVVENLPDFSIERQYRLRQMATLEEFRKLGAGRSIVDFGENIIRARGYDLIWCKGRTAVQEYYRKLGFDAYGDIFDYPPIGPHIVMYKKLQK</sequence>
<protein>
    <submittedName>
        <fullName evidence="2">GNAT family N-acetyltransferase</fullName>
    </submittedName>
</protein>
<dbReference type="InterPro" id="IPR016181">
    <property type="entry name" value="Acyl_CoA_acyltransferase"/>
</dbReference>
<dbReference type="SUPFAM" id="SSF55729">
    <property type="entry name" value="Acyl-CoA N-acyltransferases (Nat)"/>
    <property type="match status" value="1"/>
</dbReference>
<dbReference type="PROSITE" id="PS51186">
    <property type="entry name" value="GNAT"/>
    <property type="match status" value="1"/>
</dbReference>
<gene>
    <name evidence="2" type="ORF">D8M05_09090</name>
</gene>
<proteinExistence type="predicted"/>
<accession>A0A494Z0C4</accession>
<comment type="caution">
    <text evidence="2">The sequence shown here is derived from an EMBL/GenBank/DDBJ whole genome shotgun (WGS) entry which is preliminary data.</text>
</comment>
<evidence type="ECO:0000313" key="3">
    <source>
        <dbReference type="Proteomes" id="UP000281813"/>
    </source>
</evidence>
<dbReference type="EMBL" id="RBZO01000011">
    <property type="protein sequence ID" value="RKQ15903.1"/>
    <property type="molecule type" value="Genomic_DNA"/>
</dbReference>
<dbReference type="Pfam" id="PF00583">
    <property type="entry name" value="Acetyltransf_1"/>
    <property type="match status" value="1"/>
</dbReference>
<dbReference type="InterPro" id="IPR000182">
    <property type="entry name" value="GNAT_dom"/>
</dbReference>